<keyword evidence="1" id="KW-0472">Membrane</keyword>
<keyword evidence="1" id="KW-0812">Transmembrane</keyword>
<accession>A0A6N2N8P8</accession>
<protein>
    <submittedName>
        <fullName evidence="2">Uncharacterized protein</fullName>
    </submittedName>
</protein>
<evidence type="ECO:0000256" key="1">
    <source>
        <dbReference type="SAM" id="Phobius"/>
    </source>
</evidence>
<sequence>MVIIPYTSVKEDNRLQEIKDRIRSLYVLCFIFRYRSLQDVKKYFDKMLLTVIYIILFMAFPFQPELVINLQELCPRKVQAPRRHSTPQAKEGSYQTTRQKYLEEAAIREEELRVNLIGKRLLKQKKRLRDSGCLQKLGSSDTILTWRRRGKHRLDPSHFKGLMSIVIFNVLPVHAWGAVGGMIVSVYNKNWKSYLITFFLEEFKQIHPGNNI</sequence>
<reference evidence="2" key="1">
    <citation type="submission" date="2019-03" db="EMBL/GenBank/DDBJ databases">
        <authorList>
            <person name="Mank J."/>
            <person name="Almeida P."/>
        </authorList>
    </citation>
    <scope>NUCLEOTIDE SEQUENCE</scope>
    <source>
        <strain evidence="2">78183</strain>
    </source>
</reference>
<proteinExistence type="predicted"/>
<feature type="transmembrane region" description="Helical" evidence="1">
    <location>
        <begin position="43"/>
        <end position="62"/>
    </location>
</feature>
<dbReference type="AlphaFoldDB" id="A0A6N2N8P8"/>
<organism evidence="2">
    <name type="scientific">Salix viminalis</name>
    <name type="common">Common osier</name>
    <name type="synonym">Basket willow</name>
    <dbReference type="NCBI Taxonomy" id="40686"/>
    <lineage>
        <taxon>Eukaryota</taxon>
        <taxon>Viridiplantae</taxon>
        <taxon>Streptophyta</taxon>
        <taxon>Embryophyta</taxon>
        <taxon>Tracheophyta</taxon>
        <taxon>Spermatophyta</taxon>
        <taxon>Magnoliopsida</taxon>
        <taxon>eudicotyledons</taxon>
        <taxon>Gunneridae</taxon>
        <taxon>Pentapetalae</taxon>
        <taxon>rosids</taxon>
        <taxon>fabids</taxon>
        <taxon>Malpighiales</taxon>
        <taxon>Salicaceae</taxon>
        <taxon>Saliceae</taxon>
        <taxon>Salix</taxon>
    </lineage>
</organism>
<gene>
    <name evidence="2" type="ORF">SVIM_LOCUS482231</name>
</gene>
<name>A0A6N2N8P8_SALVM</name>
<keyword evidence="1" id="KW-1133">Transmembrane helix</keyword>
<feature type="transmembrane region" description="Helical" evidence="1">
    <location>
        <begin position="162"/>
        <end position="187"/>
    </location>
</feature>
<dbReference type="EMBL" id="CAADRP010002202">
    <property type="protein sequence ID" value="VFU63387.1"/>
    <property type="molecule type" value="Genomic_DNA"/>
</dbReference>
<evidence type="ECO:0000313" key="2">
    <source>
        <dbReference type="EMBL" id="VFU63387.1"/>
    </source>
</evidence>